<dbReference type="EMBL" id="JAUJEB010000001">
    <property type="protein sequence ID" value="MDN5212060.1"/>
    <property type="molecule type" value="Genomic_DNA"/>
</dbReference>
<dbReference type="GO" id="GO:0005524">
    <property type="term" value="F:ATP binding"/>
    <property type="evidence" value="ECO:0007669"/>
    <property type="project" value="UniProtKB-KW"/>
</dbReference>
<dbReference type="PANTHER" id="PTHR43117">
    <property type="entry name" value="OSMOPROTECTANT IMPORT ATP-BINDING PROTEIN OSMV"/>
    <property type="match status" value="1"/>
</dbReference>
<comment type="similarity">
    <text evidence="1">Belongs to the ABC transporter superfamily.</text>
</comment>
<keyword evidence="2" id="KW-0813">Transport</keyword>
<dbReference type="InterPro" id="IPR003593">
    <property type="entry name" value="AAA+_ATPase"/>
</dbReference>
<evidence type="ECO:0000313" key="7">
    <source>
        <dbReference type="Proteomes" id="UP001172083"/>
    </source>
</evidence>
<evidence type="ECO:0000256" key="2">
    <source>
        <dbReference type="ARBA" id="ARBA00022448"/>
    </source>
</evidence>
<proteinExistence type="inferred from homology"/>
<sequence length="326" mass="37267">MIVVEGISKAYNGKKVVDEVSFEVKKGETLVLLGTSGSGKTTLLKMLNRLIQPTEGKIRIDGEDITANRAETLRLKIGYVIQNIGLFPHYTIARNIATVPELLKWDRDSVDDRIDFLLKLMGLPEEMGSRYPAELSGGQKQRVGLARALAADPPIVLLDEPFGALDPITRRQIQTEFKELETLLDKTMVLVTHDVFEAIELGDRICLMHDGKIQQIGTPTELIFEPANDFVWNYFKSQRFQLEMKVLTLRELLPEIEPFDSGEGEKIVFNEETSFLDTMERLEANKNDAFQIAIFNEEKQDMHYTRKDKLWVAFNKVKEKLIHRNQ</sequence>
<keyword evidence="4 6" id="KW-0067">ATP-binding</keyword>
<accession>A0ABT8L5F9</accession>
<evidence type="ECO:0000313" key="6">
    <source>
        <dbReference type="EMBL" id="MDN5212060.1"/>
    </source>
</evidence>
<feature type="domain" description="ABC transporter" evidence="5">
    <location>
        <begin position="2"/>
        <end position="235"/>
    </location>
</feature>
<dbReference type="RefSeq" id="WP_346757385.1">
    <property type="nucleotide sequence ID" value="NZ_JAUJEB010000001.1"/>
</dbReference>
<dbReference type="InterPro" id="IPR003439">
    <property type="entry name" value="ABC_transporter-like_ATP-bd"/>
</dbReference>
<dbReference type="Gene3D" id="3.40.50.300">
    <property type="entry name" value="P-loop containing nucleotide triphosphate hydrolases"/>
    <property type="match status" value="1"/>
</dbReference>
<dbReference type="SUPFAM" id="SSF52540">
    <property type="entry name" value="P-loop containing nucleoside triphosphate hydrolases"/>
    <property type="match status" value="1"/>
</dbReference>
<protein>
    <submittedName>
        <fullName evidence="6">ATP-binding cassette domain-containing protein</fullName>
    </submittedName>
</protein>
<dbReference type="PROSITE" id="PS00211">
    <property type="entry name" value="ABC_TRANSPORTER_1"/>
    <property type="match status" value="1"/>
</dbReference>
<dbReference type="InterPro" id="IPR027417">
    <property type="entry name" value="P-loop_NTPase"/>
</dbReference>
<dbReference type="PANTHER" id="PTHR43117:SF4">
    <property type="entry name" value="OSMOPROTECTANT IMPORT ATP-BINDING PROTEIN OSMV"/>
    <property type="match status" value="1"/>
</dbReference>
<gene>
    <name evidence="6" type="ORF">QQ020_08355</name>
</gene>
<organism evidence="6 7">
    <name type="scientific">Agaribacillus aureus</name>
    <dbReference type="NCBI Taxonomy" id="3051825"/>
    <lineage>
        <taxon>Bacteria</taxon>
        <taxon>Pseudomonadati</taxon>
        <taxon>Bacteroidota</taxon>
        <taxon>Cytophagia</taxon>
        <taxon>Cytophagales</taxon>
        <taxon>Splendidivirgaceae</taxon>
        <taxon>Agaribacillus</taxon>
    </lineage>
</organism>
<reference evidence="6" key="1">
    <citation type="submission" date="2023-06" db="EMBL/GenBank/DDBJ databases">
        <title>Genomic of Agaribacillus aureum.</title>
        <authorList>
            <person name="Wang G."/>
        </authorList>
    </citation>
    <scope>NUCLEOTIDE SEQUENCE</scope>
    <source>
        <strain evidence="6">BMA12</strain>
    </source>
</reference>
<dbReference type="Pfam" id="PF00005">
    <property type="entry name" value="ABC_tran"/>
    <property type="match status" value="1"/>
</dbReference>
<dbReference type="Proteomes" id="UP001172083">
    <property type="component" value="Unassembled WGS sequence"/>
</dbReference>
<keyword evidence="3" id="KW-0547">Nucleotide-binding</keyword>
<dbReference type="PROSITE" id="PS50893">
    <property type="entry name" value="ABC_TRANSPORTER_2"/>
    <property type="match status" value="1"/>
</dbReference>
<evidence type="ECO:0000256" key="1">
    <source>
        <dbReference type="ARBA" id="ARBA00005417"/>
    </source>
</evidence>
<dbReference type="SMART" id="SM00382">
    <property type="entry name" value="AAA"/>
    <property type="match status" value="1"/>
</dbReference>
<evidence type="ECO:0000256" key="3">
    <source>
        <dbReference type="ARBA" id="ARBA00022741"/>
    </source>
</evidence>
<name>A0ABT8L5F9_9BACT</name>
<evidence type="ECO:0000259" key="5">
    <source>
        <dbReference type="PROSITE" id="PS50893"/>
    </source>
</evidence>
<evidence type="ECO:0000256" key="4">
    <source>
        <dbReference type="ARBA" id="ARBA00022840"/>
    </source>
</evidence>
<keyword evidence="7" id="KW-1185">Reference proteome</keyword>
<dbReference type="InterPro" id="IPR017871">
    <property type="entry name" value="ABC_transporter-like_CS"/>
</dbReference>
<comment type="caution">
    <text evidence="6">The sequence shown here is derived from an EMBL/GenBank/DDBJ whole genome shotgun (WGS) entry which is preliminary data.</text>
</comment>